<dbReference type="PANTHER" id="PTHR30619:SF1">
    <property type="entry name" value="RECOMBINATION PROTEIN 2"/>
    <property type="match status" value="1"/>
</dbReference>
<dbReference type="InterPro" id="IPR052159">
    <property type="entry name" value="Competence_DNA_uptake"/>
</dbReference>
<dbReference type="InterPro" id="IPR036866">
    <property type="entry name" value="RibonucZ/Hydroxyglut_hydro"/>
</dbReference>
<comment type="caution">
    <text evidence="1">The sequence shown here is derived from an EMBL/GenBank/DDBJ whole genome shotgun (WGS) entry which is preliminary data.</text>
</comment>
<name>A0A423FGP4_9PSED</name>
<dbReference type="Gene3D" id="3.60.15.10">
    <property type="entry name" value="Ribonuclease Z/Hydroxyacylglutathione hydrolase-like"/>
    <property type="match status" value="2"/>
</dbReference>
<evidence type="ECO:0008006" key="3">
    <source>
        <dbReference type="Google" id="ProtNLM"/>
    </source>
</evidence>
<evidence type="ECO:0000313" key="1">
    <source>
        <dbReference type="EMBL" id="ROM56884.1"/>
    </source>
</evidence>
<dbReference type="AlphaFoldDB" id="A0A423FGP4"/>
<dbReference type="PANTHER" id="PTHR30619">
    <property type="entry name" value="DNA INTERNALIZATION/COMPETENCE PROTEIN COMEC/REC2"/>
    <property type="match status" value="1"/>
</dbReference>
<organism evidence="1 2">
    <name type="scientific">Pseudomonas canadensis</name>
    <dbReference type="NCBI Taxonomy" id="915099"/>
    <lineage>
        <taxon>Bacteria</taxon>
        <taxon>Pseudomonadati</taxon>
        <taxon>Pseudomonadota</taxon>
        <taxon>Gammaproteobacteria</taxon>
        <taxon>Pseudomonadales</taxon>
        <taxon>Pseudomonadaceae</taxon>
        <taxon>Pseudomonas</taxon>
    </lineage>
</organism>
<proteinExistence type="predicted"/>
<accession>A0A423FGP4</accession>
<dbReference type="EMBL" id="MOAZ01000002">
    <property type="protein sequence ID" value="ROM56884.1"/>
    <property type="molecule type" value="Genomic_DNA"/>
</dbReference>
<dbReference type="Proteomes" id="UP000283389">
    <property type="component" value="Unassembled WGS sequence"/>
</dbReference>
<sequence>MHVRHSRIQHGVGQGSFHSATVEFSLAPNVEHRFDYIYDCGALKYWREAPGLLYALGRVSLDKRGAGGSKAILDLLILSHFDSDHMNGAKKLVNRYSVDRIVLPYLGIQELALVIANQAEMIDGDTIRQLHALTHGDDKFWGCPVTMVQTGPRQSEGRPGQADPRPVLETGELPAAQEFPHRVSVVLESTDARPDRVMSDEDNLIVRALSSQPDDAWKLRFWNRGMAARLGELILQHLAEVTFPVEALSDRVNGAQAIIAWLDFKPVKAPRKRAQTSVKSVKEPSYRDLALEAYRKAITEFAPTWQNEASGDSLANFLSLGLYSGPRFGSHDWQQAFHTPYPQGHWTCGNCNALHWREDEVLPGWIGTGDAPLGEPGIWQDFELHYSLELPQVQTVVVPHHGAAPQASTRFYNPKLNHREGMTAVVSYGVRNSYGHPHPSVVAGVAYAGAQLVHVTEDTRLGFQEIYSFWRWR</sequence>
<reference evidence="1 2" key="1">
    <citation type="submission" date="2016-10" db="EMBL/GenBank/DDBJ databases">
        <title>Comparative genome analysis of multiple Pseudomonas spp. focuses on biocontrol and plant growth promoting traits.</title>
        <authorList>
            <person name="Tao X.-Y."/>
            <person name="Taylor C.G."/>
        </authorList>
    </citation>
    <scope>NUCLEOTIDE SEQUENCE [LARGE SCALE GENOMIC DNA]</scope>
    <source>
        <strain evidence="1 2">36C8</strain>
    </source>
</reference>
<evidence type="ECO:0000313" key="2">
    <source>
        <dbReference type="Proteomes" id="UP000283389"/>
    </source>
</evidence>
<gene>
    <name evidence="1" type="ORF">BK649_01475</name>
</gene>
<dbReference type="SUPFAM" id="SSF56281">
    <property type="entry name" value="Metallo-hydrolase/oxidoreductase"/>
    <property type="match status" value="1"/>
</dbReference>
<protein>
    <recommendedName>
        <fullName evidence="3">Metallo-beta-lactamase domain-containing protein</fullName>
    </recommendedName>
</protein>